<name>A0A6J7KZ82_9ZZZZ</name>
<dbReference type="InterPro" id="IPR002935">
    <property type="entry name" value="SAM_O-MeTrfase"/>
</dbReference>
<evidence type="ECO:0000256" key="2">
    <source>
        <dbReference type="ARBA" id="ARBA00022679"/>
    </source>
</evidence>
<dbReference type="PROSITE" id="PS51682">
    <property type="entry name" value="SAM_OMT_I"/>
    <property type="match status" value="1"/>
</dbReference>
<dbReference type="InterPro" id="IPR029063">
    <property type="entry name" value="SAM-dependent_MTases_sf"/>
</dbReference>
<keyword evidence="2" id="KW-0808">Transferase</keyword>
<dbReference type="GO" id="GO:0032259">
    <property type="term" value="P:methylation"/>
    <property type="evidence" value="ECO:0007669"/>
    <property type="project" value="UniProtKB-KW"/>
</dbReference>
<dbReference type="AlphaFoldDB" id="A0A6J7KZ82"/>
<sequence>MSDYTAGDDSLDFRSIGPVSPATWAYAEGWLFDSEEVQEARLLAREVGITPVSHATASLLTLLATLVGAGAIVEIGTGTGVSGAALLHGMAPDGVLTSIDLEAEHQRSARDTFAALGYDHVRARLITGRALEVLPRLSDQAYDIVFVDGDKGEYPAILAQAGRLLRVGGLVIFDQVLADAGIADPLRHDTDLTALRHVARSLRDEDHWMPALLTVGRGLLVASLRRPISEVVVAT</sequence>
<protein>
    <submittedName>
        <fullName evidence="4">Unannotated protein</fullName>
    </submittedName>
</protein>
<dbReference type="PANTHER" id="PTHR10509">
    <property type="entry name" value="O-METHYLTRANSFERASE-RELATED"/>
    <property type="match status" value="1"/>
</dbReference>
<evidence type="ECO:0000313" key="4">
    <source>
        <dbReference type="EMBL" id="CAB4960985.1"/>
    </source>
</evidence>
<organism evidence="4">
    <name type="scientific">freshwater metagenome</name>
    <dbReference type="NCBI Taxonomy" id="449393"/>
    <lineage>
        <taxon>unclassified sequences</taxon>
        <taxon>metagenomes</taxon>
        <taxon>ecological metagenomes</taxon>
    </lineage>
</organism>
<reference evidence="4" key="1">
    <citation type="submission" date="2020-05" db="EMBL/GenBank/DDBJ databases">
        <authorList>
            <person name="Chiriac C."/>
            <person name="Salcher M."/>
            <person name="Ghai R."/>
            <person name="Kavagutti S V."/>
        </authorList>
    </citation>
    <scope>NUCLEOTIDE SEQUENCE</scope>
</reference>
<dbReference type="EMBL" id="CAFBNE010000077">
    <property type="protein sequence ID" value="CAB4960985.1"/>
    <property type="molecule type" value="Genomic_DNA"/>
</dbReference>
<dbReference type="Pfam" id="PF01596">
    <property type="entry name" value="Methyltransf_3"/>
    <property type="match status" value="1"/>
</dbReference>
<dbReference type="Gene3D" id="3.40.50.150">
    <property type="entry name" value="Vaccinia Virus protein VP39"/>
    <property type="match status" value="1"/>
</dbReference>
<dbReference type="GO" id="GO:0008171">
    <property type="term" value="F:O-methyltransferase activity"/>
    <property type="evidence" value="ECO:0007669"/>
    <property type="project" value="InterPro"/>
</dbReference>
<dbReference type="SUPFAM" id="SSF53335">
    <property type="entry name" value="S-adenosyl-L-methionine-dependent methyltransferases"/>
    <property type="match status" value="1"/>
</dbReference>
<keyword evidence="1" id="KW-0489">Methyltransferase</keyword>
<dbReference type="InterPro" id="IPR050362">
    <property type="entry name" value="Cation-dep_OMT"/>
</dbReference>
<evidence type="ECO:0000256" key="1">
    <source>
        <dbReference type="ARBA" id="ARBA00022603"/>
    </source>
</evidence>
<dbReference type="PANTHER" id="PTHR10509:SF85">
    <property type="entry name" value="O-METHYLTRANSFERASE RV1220C-RELATED"/>
    <property type="match status" value="1"/>
</dbReference>
<accession>A0A6J7KZ82</accession>
<dbReference type="GO" id="GO:0008757">
    <property type="term" value="F:S-adenosylmethionine-dependent methyltransferase activity"/>
    <property type="evidence" value="ECO:0007669"/>
    <property type="project" value="TreeGrafter"/>
</dbReference>
<proteinExistence type="predicted"/>
<dbReference type="CDD" id="cd02440">
    <property type="entry name" value="AdoMet_MTases"/>
    <property type="match status" value="1"/>
</dbReference>
<evidence type="ECO:0000256" key="3">
    <source>
        <dbReference type="ARBA" id="ARBA00022691"/>
    </source>
</evidence>
<keyword evidence="3" id="KW-0949">S-adenosyl-L-methionine</keyword>
<gene>
    <name evidence="4" type="ORF">UFOPK3772_02202</name>
</gene>